<keyword evidence="3" id="KW-1185">Reference proteome</keyword>
<evidence type="ECO:0000256" key="1">
    <source>
        <dbReference type="SAM" id="Phobius"/>
    </source>
</evidence>
<protein>
    <recommendedName>
        <fullName evidence="4">Amino acid transporter transmembrane domain-containing protein</fullName>
    </recommendedName>
</protein>
<evidence type="ECO:0008006" key="4">
    <source>
        <dbReference type="Google" id="ProtNLM"/>
    </source>
</evidence>
<proteinExistence type="predicted"/>
<keyword evidence="1" id="KW-0812">Transmembrane</keyword>
<comment type="caution">
    <text evidence="2">The sequence shown here is derived from an EMBL/GenBank/DDBJ whole genome shotgun (WGS) entry which is preliminary data.</text>
</comment>
<sequence length="187" mass="20580">MALLNAITLALTIPLIVITCRVCHYPVALRRRSEVPVSKGVLYVVMVALGMVPQDWAHVLSDVVMVGAFFSTYVLPAAIHIIMHNFRRPLSIVIPPSAPITPNPAYTRDPPYLSNSHIYPSPSGLSASSPLSASSSRDDELLQRKEQTLQRRRLTRRIVWDIGVWVLLLPVGGGGLVWAAGRIAGRW</sequence>
<feature type="transmembrane region" description="Helical" evidence="1">
    <location>
        <begin position="40"/>
        <end position="57"/>
    </location>
</feature>
<keyword evidence="1" id="KW-1133">Transmembrane helix</keyword>
<evidence type="ECO:0000313" key="3">
    <source>
        <dbReference type="Proteomes" id="UP001385951"/>
    </source>
</evidence>
<dbReference type="Proteomes" id="UP001385951">
    <property type="component" value="Unassembled WGS sequence"/>
</dbReference>
<reference evidence="2 3" key="1">
    <citation type="submission" date="2022-09" db="EMBL/GenBank/DDBJ databases">
        <authorList>
            <person name="Palmer J.M."/>
        </authorList>
    </citation>
    <scope>NUCLEOTIDE SEQUENCE [LARGE SCALE GENOMIC DNA]</scope>
    <source>
        <strain evidence="2 3">DSM 7382</strain>
    </source>
</reference>
<name>A0AAW0GAA4_9APHY</name>
<keyword evidence="1" id="KW-0472">Membrane</keyword>
<gene>
    <name evidence="2" type="ORF">QCA50_006947</name>
</gene>
<accession>A0AAW0GAA4</accession>
<feature type="transmembrane region" description="Helical" evidence="1">
    <location>
        <begin position="6"/>
        <end position="28"/>
    </location>
</feature>
<feature type="transmembrane region" description="Helical" evidence="1">
    <location>
        <begin position="63"/>
        <end position="83"/>
    </location>
</feature>
<feature type="transmembrane region" description="Helical" evidence="1">
    <location>
        <begin position="158"/>
        <end position="181"/>
    </location>
</feature>
<organism evidence="2 3">
    <name type="scientific">Cerrena zonata</name>
    <dbReference type="NCBI Taxonomy" id="2478898"/>
    <lineage>
        <taxon>Eukaryota</taxon>
        <taxon>Fungi</taxon>
        <taxon>Dikarya</taxon>
        <taxon>Basidiomycota</taxon>
        <taxon>Agaricomycotina</taxon>
        <taxon>Agaricomycetes</taxon>
        <taxon>Polyporales</taxon>
        <taxon>Cerrenaceae</taxon>
        <taxon>Cerrena</taxon>
    </lineage>
</organism>
<dbReference type="AlphaFoldDB" id="A0AAW0GAA4"/>
<dbReference type="EMBL" id="JASBNA010000007">
    <property type="protein sequence ID" value="KAK7690291.1"/>
    <property type="molecule type" value="Genomic_DNA"/>
</dbReference>
<evidence type="ECO:0000313" key="2">
    <source>
        <dbReference type="EMBL" id="KAK7690291.1"/>
    </source>
</evidence>